<keyword evidence="8" id="KW-0378">Hydrolase</keyword>
<keyword evidence="10" id="KW-0411">Iron-sulfur</keyword>
<evidence type="ECO:0000313" key="14">
    <source>
        <dbReference type="EMBL" id="MDF2095599.1"/>
    </source>
</evidence>
<feature type="compositionally biased region" description="Pro residues" evidence="12">
    <location>
        <begin position="50"/>
        <end position="63"/>
    </location>
</feature>
<evidence type="ECO:0000259" key="13">
    <source>
        <dbReference type="SMART" id="SM00986"/>
    </source>
</evidence>
<proteinExistence type="inferred from homology"/>
<evidence type="ECO:0000256" key="11">
    <source>
        <dbReference type="ARBA" id="ARBA00023204"/>
    </source>
</evidence>
<reference evidence="14 15" key="1">
    <citation type="submission" date="2023-03" db="EMBL/GenBank/DDBJ databases">
        <title>Fodinicurvata sp. CAU 1616 isolated from sea sendiment.</title>
        <authorList>
            <person name="Kim W."/>
        </authorList>
    </citation>
    <scope>NUCLEOTIDE SEQUENCE [LARGE SCALE GENOMIC DNA]</scope>
    <source>
        <strain evidence="14 15">CAU 1616</strain>
    </source>
</reference>
<keyword evidence="5" id="KW-0004">4Fe-4S</keyword>
<gene>
    <name evidence="14" type="ORF">P2G67_06385</name>
</gene>
<evidence type="ECO:0000256" key="7">
    <source>
        <dbReference type="ARBA" id="ARBA00022763"/>
    </source>
</evidence>
<dbReference type="SMART" id="SM00987">
    <property type="entry name" value="UreE_C"/>
    <property type="match status" value="1"/>
</dbReference>
<feature type="region of interest" description="Disordered" evidence="12">
    <location>
        <begin position="27"/>
        <end position="83"/>
    </location>
</feature>
<dbReference type="CDD" id="cd10030">
    <property type="entry name" value="UDG-F4_TTUDGA_SPO1dp_like"/>
    <property type="match status" value="1"/>
</dbReference>
<dbReference type="Pfam" id="PF03167">
    <property type="entry name" value="UDG"/>
    <property type="match status" value="1"/>
</dbReference>
<dbReference type="EC" id="3.2.2.27" evidence="3"/>
<protein>
    <recommendedName>
        <fullName evidence="4">Type-4 uracil-DNA glycosylase</fullName>
        <ecNumber evidence="3">3.2.2.27</ecNumber>
    </recommendedName>
</protein>
<dbReference type="InterPro" id="IPR036895">
    <property type="entry name" value="Uracil-DNA_glycosylase-like_sf"/>
</dbReference>
<dbReference type="Proteomes" id="UP001215503">
    <property type="component" value="Unassembled WGS sequence"/>
</dbReference>
<evidence type="ECO:0000256" key="12">
    <source>
        <dbReference type="SAM" id="MobiDB-lite"/>
    </source>
</evidence>
<keyword evidence="7" id="KW-0227">DNA damage</keyword>
<accession>A0ABT5YKZ3</accession>
<dbReference type="SMART" id="SM00986">
    <property type="entry name" value="UDG"/>
    <property type="match status" value="1"/>
</dbReference>
<organism evidence="14 15">
    <name type="scientific">Aquibaculum arenosum</name>
    <dbReference type="NCBI Taxonomy" id="3032591"/>
    <lineage>
        <taxon>Bacteria</taxon>
        <taxon>Pseudomonadati</taxon>
        <taxon>Pseudomonadota</taxon>
        <taxon>Alphaproteobacteria</taxon>
        <taxon>Rhodospirillales</taxon>
        <taxon>Rhodovibrionaceae</taxon>
        <taxon>Aquibaculum</taxon>
    </lineage>
</organism>
<dbReference type="SUPFAM" id="SSF52141">
    <property type="entry name" value="Uracil-DNA glycosylase-like"/>
    <property type="match status" value="1"/>
</dbReference>
<evidence type="ECO:0000256" key="5">
    <source>
        <dbReference type="ARBA" id="ARBA00022485"/>
    </source>
</evidence>
<evidence type="ECO:0000256" key="1">
    <source>
        <dbReference type="ARBA" id="ARBA00001400"/>
    </source>
</evidence>
<evidence type="ECO:0000256" key="2">
    <source>
        <dbReference type="ARBA" id="ARBA00006521"/>
    </source>
</evidence>
<comment type="caution">
    <text evidence="14">The sequence shown here is derived from an EMBL/GenBank/DDBJ whole genome shotgun (WGS) entry which is preliminary data.</text>
</comment>
<dbReference type="NCBIfam" id="TIGR00758">
    <property type="entry name" value="UDG_fam4"/>
    <property type="match status" value="1"/>
</dbReference>
<feature type="compositionally biased region" description="Low complexity" evidence="12">
    <location>
        <begin position="35"/>
        <end position="49"/>
    </location>
</feature>
<keyword evidence="11" id="KW-0234">DNA repair</keyword>
<evidence type="ECO:0000256" key="6">
    <source>
        <dbReference type="ARBA" id="ARBA00022723"/>
    </source>
</evidence>
<dbReference type="PANTHER" id="PTHR33693:SF1">
    <property type="entry name" value="TYPE-4 URACIL-DNA GLYCOSYLASE"/>
    <property type="match status" value="1"/>
</dbReference>
<comment type="catalytic activity">
    <reaction evidence="1">
        <text>Hydrolyzes single-stranded DNA or mismatched double-stranded DNA and polynucleotides, releasing free uracil.</text>
        <dbReference type="EC" id="3.2.2.27"/>
    </reaction>
</comment>
<evidence type="ECO:0000256" key="3">
    <source>
        <dbReference type="ARBA" id="ARBA00012030"/>
    </source>
</evidence>
<evidence type="ECO:0000256" key="9">
    <source>
        <dbReference type="ARBA" id="ARBA00023004"/>
    </source>
</evidence>
<sequence length="295" mass="31511">MTESGQEQDALAALRWLVDAGADEALADTPQDRYAQAVPPATAQLAAPQQAPPAPGRRSPPPDLSSDAPGTWAPKIKPPSAPQAVIEEARAQANAAQDLDSLHAAIRAFEGCALKQSATNTVIFRGNPAARVMLIGEAPGRDEDLQGQPFVGAAGRLLDDMLRWAGFSLDEVFITNVLFWRPPGNRTPEQREIAVCLPFIERQIALLQPSHLLLIGNVATKSLLARSEGITKLRGSWFPYEQAGLSSPLPAMASLHPAFLLRQPAQKRIAWRNMLAFRAAVAGNLDPLAGSSGST</sequence>
<comment type="similarity">
    <text evidence="2">Belongs to the uracil-DNA glycosylase (UDG) superfamily. Type 4 (UDGa) family.</text>
</comment>
<dbReference type="EMBL" id="JARHUD010000003">
    <property type="protein sequence ID" value="MDF2095599.1"/>
    <property type="molecule type" value="Genomic_DNA"/>
</dbReference>
<evidence type="ECO:0000256" key="8">
    <source>
        <dbReference type="ARBA" id="ARBA00022801"/>
    </source>
</evidence>
<keyword evidence="9" id="KW-0408">Iron</keyword>
<keyword evidence="6" id="KW-0479">Metal-binding</keyword>
<keyword evidence="15" id="KW-1185">Reference proteome</keyword>
<feature type="domain" description="Uracil-DNA glycosylase-like" evidence="13">
    <location>
        <begin position="123"/>
        <end position="275"/>
    </location>
</feature>
<dbReference type="InterPro" id="IPR005273">
    <property type="entry name" value="Ura-DNA_glyco_family4"/>
</dbReference>
<evidence type="ECO:0000313" key="15">
    <source>
        <dbReference type="Proteomes" id="UP001215503"/>
    </source>
</evidence>
<evidence type="ECO:0000256" key="4">
    <source>
        <dbReference type="ARBA" id="ARBA00019403"/>
    </source>
</evidence>
<dbReference type="InterPro" id="IPR005122">
    <property type="entry name" value="Uracil-DNA_glycosylase-like"/>
</dbReference>
<dbReference type="Gene3D" id="3.40.470.10">
    <property type="entry name" value="Uracil-DNA glycosylase-like domain"/>
    <property type="match status" value="1"/>
</dbReference>
<evidence type="ECO:0000256" key="10">
    <source>
        <dbReference type="ARBA" id="ARBA00023014"/>
    </source>
</evidence>
<dbReference type="PANTHER" id="PTHR33693">
    <property type="entry name" value="TYPE-5 URACIL-DNA GLYCOSYLASE"/>
    <property type="match status" value="1"/>
</dbReference>
<dbReference type="InterPro" id="IPR051536">
    <property type="entry name" value="UDG_Type-4/5"/>
</dbReference>
<dbReference type="RefSeq" id="WP_275821180.1">
    <property type="nucleotide sequence ID" value="NZ_JARHUD010000003.1"/>
</dbReference>
<name>A0ABT5YKZ3_9PROT</name>